<gene>
    <name evidence="8" type="ORF">SAMN05216287_3874</name>
</gene>
<dbReference type="OrthoDB" id="9761531at2"/>
<dbReference type="Proteomes" id="UP000243778">
    <property type="component" value="Unassembled WGS sequence"/>
</dbReference>
<dbReference type="SUPFAM" id="SSF56281">
    <property type="entry name" value="Metallo-hydrolase/oxidoreductase"/>
    <property type="match status" value="1"/>
</dbReference>
<dbReference type="AlphaFoldDB" id="A0A1H3EW09"/>
<evidence type="ECO:0000256" key="2">
    <source>
        <dbReference type="ARBA" id="ARBA00022475"/>
    </source>
</evidence>
<evidence type="ECO:0000256" key="6">
    <source>
        <dbReference type="SAM" id="Phobius"/>
    </source>
</evidence>
<sequence length="755" mass="81965">MRTGMIALAAGLLLLRFLPALPDTRWLSGLALVGLLSLACRRYRVAMLLLGLSWACVSAQSALDDRLAPELDDRTLWLEGQVVGLPAVSDEVVRFELAEAESRRVRLPQRMRLAWYGGPALRAGERWRLAVHLKRPHGLVNPQSFDYEAWLQAQRIGATGTVKSGERLAPAEGIGAWRDALRQRLLALPAFGRQGGLTALVLGDDSGLSRADWQLLQDSGTIHLMVISGGHVSLMAGLVYGLIVQLARHGLWPRRLPWLSWACALGFAAALGYSLLAGFEVPIRRACIMLAVVLIWRLRFRHLGVWTALLLAFDLVLLIEPLASLQAGFWLSFGAVAILALTFAGRLGAWSAWRTLGRAQWVMTIGLLPGLLALGLPISISGALANLIAVPWVSFVVLPPALLGTLLLPVPWLGEGLFQLAGGLLELLFLILAPMARWWPAWLPTAVPLWAWLLGALGAFLLLLPSGVPLRVFGLALLLPMLFPPSGAPPEGRAEVWQFDVGQGLSVLIRTRSHALLYDAGPRYGDFDLGERVVLPSLAGLGVRRLDRLLLSHADSDHAGGALAIQRGLAPAQVISGEPDRLPASLQARPCVDGARWQWDGVRFSTWRWSGATTGNQASCVLKVEANGERMLLTGDIDIQAERALIDAGRDLRAEWLLAPHHGSRSSSSMAFLQAVQPRAVLFSRGQHNAFGHPHPTVVARYRALAIALHDNVEEGALRIELGAFGPARPLRAQRRFWRDPLAPEAAPGPVGQTP</sequence>
<feature type="transmembrane region" description="Helical" evidence="6">
    <location>
        <begin position="417"/>
        <end position="439"/>
    </location>
</feature>
<dbReference type="CDD" id="cd07731">
    <property type="entry name" value="ComA-like_MBL-fold"/>
    <property type="match status" value="1"/>
</dbReference>
<dbReference type="InterPro" id="IPR001279">
    <property type="entry name" value="Metallo-B-lactamas"/>
</dbReference>
<evidence type="ECO:0000256" key="1">
    <source>
        <dbReference type="ARBA" id="ARBA00004651"/>
    </source>
</evidence>
<dbReference type="Pfam" id="PF13567">
    <property type="entry name" value="DUF4131"/>
    <property type="match status" value="1"/>
</dbReference>
<keyword evidence="4 6" id="KW-1133">Transmembrane helix</keyword>
<keyword evidence="9" id="KW-1185">Reference proteome</keyword>
<evidence type="ECO:0000313" key="8">
    <source>
        <dbReference type="EMBL" id="SDX82129.1"/>
    </source>
</evidence>
<dbReference type="NCBIfam" id="TIGR00361">
    <property type="entry name" value="ComEC_Rec2"/>
    <property type="match status" value="1"/>
</dbReference>
<dbReference type="InterPro" id="IPR025405">
    <property type="entry name" value="DUF4131"/>
</dbReference>
<feature type="transmembrane region" description="Helical" evidence="6">
    <location>
        <begin position="390"/>
        <end position="410"/>
    </location>
</feature>
<feature type="transmembrane region" description="Helical" evidence="6">
    <location>
        <begin position="305"/>
        <end position="323"/>
    </location>
</feature>
<dbReference type="STRING" id="1007099.SAMN05216287_3874"/>
<dbReference type="InterPro" id="IPR036866">
    <property type="entry name" value="RibonucZ/Hydroxyglut_hydro"/>
</dbReference>
<dbReference type="EMBL" id="FNNU01000006">
    <property type="protein sequence ID" value="SDX82129.1"/>
    <property type="molecule type" value="Genomic_DNA"/>
</dbReference>
<keyword evidence="3 6" id="KW-0812">Transmembrane</keyword>
<dbReference type="Pfam" id="PF00753">
    <property type="entry name" value="Lactamase_B"/>
    <property type="match status" value="1"/>
</dbReference>
<dbReference type="InterPro" id="IPR004797">
    <property type="entry name" value="Competence_ComEC/Rec2"/>
</dbReference>
<evidence type="ECO:0000256" key="5">
    <source>
        <dbReference type="ARBA" id="ARBA00023136"/>
    </source>
</evidence>
<protein>
    <submittedName>
        <fullName evidence="8">Competence protein ComEC</fullName>
    </submittedName>
</protein>
<comment type="subcellular location">
    <subcellularLocation>
        <location evidence="1">Cell membrane</location>
        <topology evidence="1">Multi-pass membrane protein</topology>
    </subcellularLocation>
</comment>
<dbReference type="PANTHER" id="PTHR30619">
    <property type="entry name" value="DNA INTERNALIZATION/COMPETENCE PROTEIN COMEC/REC2"/>
    <property type="match status" value="1"/>
</dbReference>
<evidence type="ECO:0000256" key="4">
    <source>
        <dbReference type="ARBA" id="ARBA00022989"/>
    </source>
</evidence>
<dbReference type="InterPro" id="IPR035681">
    <property type="entry name" value="ComA-like_MBL"/>
</dbReference>
<dbReference type="NCBIfam" id="TIGR00360">
    <property type="entry name" value="ComEC_N-term"/>
    <property type="match status" value="1"/>
</dbReference>
<dbReference type="SMART" id="SM00849">
    <property type="entry name" value="Lactamase_B"/>
    <property type="match status" value="1"/>
</dbReference>
<keyword evidence="5 6" id="KW-0472">Membrane</keyword>
<dbReference type="GO" id="GO:0005886">
    <property type="term" value="C:plasma membrane"/>
    <property type="evidence" value="ECO:0007669"/>
    <property type="project" value="UniProtKB-SubCell"/>
</dbReference>
<evidence type="ECO:0000256" key="3">
    <source>
        <dbReference type="ARBA" id="ARBA00022692"/>
    </source>
</evidence>
<dbReference type="Pfam" id="PF03772">
    <property type="entry name" value="Competence"/>
    <property type="match status" value="1"/>
</dbReference>
<feature type="transmembrane region" description="Helical" evidence="6">
    <location>
        <begin position="329"/>
        <end position="349"/>
    </location>
</feature>
<evidence type="ECO:0000313" key="9">
    <source>
        <dbReference type="Proteomes" id="UP000243778"/>
    </source>
</evidence>
<feature type="transmembrane region" description="Helical" evidence="6">
    <location>
        <begin position="256"/>
        <end position="276"/>
    </location>
</feature>
<proteinExistence type="predicted"/>
<keyword evidence="2" id="KW-1003">Cell membrane</keyword>
<name>A0A1H3EW09_9PSED</name>
<feature type="domain" description="Metallo-beta-lactamase" evidence="7">
    <location>
        <begin position="503"/>
        <end position="685"/>
    </location>
</feature>
<dbReference type="PANTHER" id="PTHR30619:SF1">
    <property type="entry name" value="RECOMBINATION PROTEIN 2"/>
    <property type="match status" value="1"/>
</dbReference>
<feature type="transmembrane region" description="Helical" evidence="6">
    <location>
        <begin position="451"/>
        <end position="479"/>
    </location>
</feature>
<accession>A0A1H3EW09</accession>
<dbReference type="InterPro" id="IPR052159">
    <property type="entry name" value="Competence_DNA_uptake"/>
</dbReference>
<evidence type="ECO:0000259" key="7">
    <source>
        <dbReference type="SMART" id="SM00849"/>
    </source>
</evidence>
<feature type="transmembrane region" description="Helical" evidence="6">
    <location>
        <begin position="361"/>
        <end position="384"/>
    </location>
</feature>
<dbReference type="Gene3D" id="3.60.15.10">
    <property type="entry name" value="Ribonuclease Z/Hydroxyacylglutathione hydrolase-like"/>
    <property type="match status" value="1"/>
</dbReference>
<dbReference type="RefSeq" id="WP_090231275.1">
    <property type="nucleotide sequence ID" value="NZ_FNNU01000006.1"/>
</dbReference>
<reference evidence="9" key="1">
    <citation type="submission" date="2016-10" db="EMBL/GenBank/DDBJ databases">
        <authorList>
            <person name="Varghese N."/>
            <person name="Submissions S."/>
        </authorList>
    </citation>
    <scope>NUCLEOTIDE SEQUENCE [LARGE SCALE GENOMIC DNA]</scope>
    <source>
        <strain evidence="9">NRRL B-59562</strain>
    </source>
</reference>
<dbReference type="InterPro" id="IPR004477">
    <property type="entry name" value="ComEC_N"/>
</dbReference>
<feature type="transmembrane region" description="Helical" evidence="6">
    <location>
        <begin position="222"/>
        <end position="244"/>
    </location>
</feature>
<dbReference type="GO" id="GO:0030420">
    <property type="term" value="P:establishment of competence for transformation"/>
    <property type="evidence" value="ECO:0007669"/>
    <property type="project" value="InterPro"/>
</dbReference>
<organism evidence="8 9">
    <name type="scientific">Pseudomonas kuykendallii</name>
    <dbReference type="NCBI Taxonomy" id="1007099"/>
    <lineage>
        <taxon>Bacteria</taxon>
        <taxon>Pseudomonadati</taxon>
        <taxon>Pseudomonadota</taxon>
        <taxon>Gammaproteobacteria</taxon>
        <taxon>Pseudomonadales</taxon>
        <taxon>Pseudomonadaceae</taxon>
        <taxon>Pseudomonas</taxon>
    </lineage>
</organism>